<gene>
    <name evidence="2" type="ORF">E6O75_ATG06324</name>
</gene>
<protein>
    <submittedName>
        <fullName evidence="2">Uncharacterized protein</fullName>
    </submittedName>
</protein>
<keyword evidence="3" id="KW-1185">Reference proteome</keyword>
<feature type="transmembrane region" description="Helical" evidence="1">
    <location>
        <begin position="63"/>
        <end position="79"/>
    </location>
</feature>
<evidence type="ECO:0000313" key="3">
    <source>
        <dbReference type="Proteomes" id="UP000298493"/>
    </source>
</evidence>
<reference evidence="2 3" key="1">
    <citation type="submission" date="2019-04" db="EMBL/GenBank/DDBJ databases">
        <title>High contiguity whole genome sequence and gene annotation resource for two Venturia nashicola isolates.</title>
        <authorList>
            <person name="Prokchorchik M."/>
            <person name="Won K."/>
            <person name="Lee Y."/>
            <person name="Choi E.D."/>
            <person name="Segonzac C."/>
            <person name="Sohn K.H."/>
        </authorList>
    </citation>
    <scope>NUCLEOTIDE SEQUENCE [LARGE SCALE GENOMIC DNA]</scope>
    <source>
        <strain evidence="2 3">PRI2</strain>
    </source>
</reference>
<dbReference type="EMBL" id="SNSC02000014">
    <property type="protein sequence ID" value="TID18248.1"/>
    <property type="molecule type" value="Genomic_DNA"/>
</dbReference>
<feature type="transmembrane region" description="Helical" evidence="1">
    <location>
        <begin position="124"/>
        <end position="153"/>
    </location>
</feature>
<proteinExistence type="predicted"/>
<feature type="transmembrane region" description="Helical" evidence="1">
    <location>
        <begin position="99"/>
        <end position="118"/>
    </location>
</feature>
<feature type="transmembrane region" description="Helical" evidence="1">
    <location>
        <begin position="20"/>
        <end position="43"/>
    </location>
</feature>
<organism evidence="2 3">
    <name type="scientific">Venturia nashicola</name>
    <dbReference type="NCBI Taxonomy" id="86259"/>
    <lineage>
        <taxon>Eukaryota</taxon>
        <taxon>Fungi</taxon>
        <taxon>Dikarya</taxon>
        <taxon>Ascomycota</taxon>
        <taxon>Pezizomycotina</taxon>
        <taxon>Dothideomycetes</taxon>
        <taxon>Pleosporomycetidae</taxon>
        <taxon>Venturiales</taxon>
        <taxon>Venturiaceae</taxon>
        <taxon>Venturia</taxon>
    </lineage>
</organism>
<name>A0A4Z1PB91_9PEZI</name>
<dbReference type="Proteomes" id="UP000298493">
    <property type="component" value="Unassembled WGS sequence"/>
</dbReference>
<keyword evidence="1" id="KW-0812">Transmembrane</keyword>
<keyword evidence="1" id="KW-1133">Transmembrane helix</keyword>
<accession>A0A4Z1PB91</accession>
<sequence length="180" mass="20174">MSESQSDVIRLRPTSRHYYIRIRIVNIIVQIICLVACICIIAIPEEILNPNHDHDGRHEQATKPILALVAVAGGVHLNAAELCRTRSFDVITLSGTKTLAFLAVADILAFVLMIASPFQSWGTFFWSNAVGICLWFVMSISGLLHLATMSFPFQELQLKRRKKNVTEGNRSHGIMLNTMR</sequence>
<dbReference type="AlphaFoldDB" id="A0A4Z1PB91"/>
<evidence type="ECO:0000313" key="2">
    <source>
        <dbReference type="EMBL" id="TID18248.1"/>
    </source>
</evidence>
<comment type="caution">
    <text evidence="2">The sequence shown here is derived from an EMBL/GenBank/DDBJ whole genome shotgun (WGS) entry which is preliminary data.</text>
</comment>
<evidence type="ECO:0000256" key="1">
    <source>
        <dbReference type="SAM" id="Phobius"/>
    </source>
</evidence>
<keyword evidence="1" id="KW-0472">Membrane</keyword>